<accession>A0A2K8PS78</accession>
<gene>
    <name evidence="2" type="ORF">SLAV_33570</name>
</gene>
<dbReference type="RefSeq" id="WP_030234318.1">
    <property type="nucleotide sequence ID" value="NZ_CP024985.1"/>
</dbReference>
<sequence length="710" mass="70030">MSSTLLPPVAPEVLAEAVEGLTARLRKRLDAAVEACGAGAEAGPDGTVALRFGEDAVVTLSPGPSGTVTDPAQAVCTCLLAPRCLHRAAALGAAPLADPEPEPLPGVDTESGPRPGPAAGTSPERGPGSHPEAGTNPLAGSQTAARTDPATGSHPAPGILPEAAGAGSGTATGTSPEAGAGAGPGADAGALPEVGAGSLPGVGAKGLAGPGAAARPAAGSGPLPGDRPRARPGGDAGGDAAVAVTAAQRAAGAGLWAVGAEALAAGVTAAGAVAQAELLRAAHTARLAGLPQAEAAALRVVRGLRAARERHAAQRLGDLSAAFRELLTSAALLASGTGGPGLTGGARRAYTAGGSLRVYGLCREPVLSATGYGGVVTHLLGADGCAYSLSDVRPGGLARARGAGAASVALGGGVLDHAGLARAGLRVVGATVSADGRLGAGRGVRATPMPVTPWTAEPLAALFARPAAEAVAELLSREEAEPGLLGCDVEVVGAAGEHLLVREARADAPLLRLRPAHPHPELAHTANLRRLAGYPGLAVRVLGRPDPDRAATLSPLAVGPVPGAAYTLRLPPEWRDRADLGYDRLQGAHFPGEAPAATAEAAVPGPDPLADAPLWRVGRLLETGVAGGRRAVAETARGPQPLTAYGPLRRAGFGAAADLTAALVAEADRRPRDVFGRLTDASSDGYAWAWLAASTHLKAARRSLVTASWT</sequence>
<protein>
    <submittedName>
        <fullName evidence="2">Uncharacterized protein</fullName>
    </submittedName>
</protein>
<dbReference type="AlphaFoldDB" id="A0A2K8PS78"/>
<keyword evidence="3" id="KW-1185">Reference proteome</keyword>
<proteinExistence type="predicted"/>
<evidence type="ECO:0000256" key="1">
    <source>
        <dbReference type="SAM" id="MobiDB-lite"/>
    </source>
</evidence>
<feature type="compositionally biased region" description="Low complexity" evidence="1">
    <location>
        <begin position="210"/>
        <end position="224"/>
    </location>
</feature>
<dbReference type="EMBL" id="CP024985">
    <property type="protein sequence ID" value="ATZ28485.1"/>
    <property type="molecule type" value="Genomic_DNA"/>
</dbReference>
<evidence type="ECO:0000313" key="3">
    <source>
        <dbReference type="Proteomes" id="UP000231791"/>
    </source>
</evidence>
<feature type="region of interest" description="Disordered" evidence="1">
    <location>
        <begin position="207"/>
        <end position="238"/>
    </location>
</feature>
<dbReference type="KEGG" id="slx:SLAV_33570"/>
<reference evidence="2 3" key="1">
    <citation type="submission" date="2017-11" db="EMBL/GenBank/DDBJ databases">
        <title>Complete genome sequence of Streptomyces lavendulae subsp. lavendulae CCM 3239 (formerly 'Streptomyces aureofaciens CCM 3239'), the producer of the angucycline-type antibiotic auricin.</title>
        <authorList>
            <person name="Busche T."/>
            <person name="Novakova R."/>
            <person name="Al'Dilaimi A."/>
            <person name="Homerova D."/>
            <person name="Feckova L."/>
            <person name="Rezuchova B."/>
            <person name="Mingyar E."/>
            <person name="Csolleiova D."/>
            <person name="Bekeova C."/>
            <person name="Winkler A."/>
            <person name="Sevcikova B."/>
            <person name="Kalinowski J."/>
            <person name="Kormanec J."/>
            <person name="Ruckert C."/>
        </authorList>
    </citation>
    <scope>NUCLEOTIDE SEQUENCE [LARGE SCALE GENOMIC DNA]</scope>
    <source>
        <strain evidence="2 3">CCM 3239</strain>
    </source>
</reference>
<name>A0A2K8PS78_STRLA</name>
<feature type="compositionally biased region" description="Low complexity" evidence="1">
    <location>
        <begin position="161"/>
        <end position="179"/>
    </location>
</feature>
<dbReference type="OrthoDB" id="246789at2"/>
<dbReference type="Proteomes" id="UP000231791">
    <property type="component" value="Chromosome"/>
</dbReference>
<feature type="region of interest" description="Disordered" evidence="1">
    <location>
        <begin position="95"/>
        <end position="192"/>
    </location>
</feature>
<dbReference type="GeneID" id="49387694"/>
<evidence type="ECO:0000313" key="2">
    <source>
        <dbReference type="EMBL" id="ATZ28485.1"/>
    </source>
</evidence>
<organism evidence="2 3">
    <name type="scientific">Streptomyces lavendulae subsp. lavendulae</name>
    <dbReference type="NCBI Taxonomy" id="58340"/>
    <lineage>
        <taxon>Bacteria</taxon>
        <taxon>Bacillati</taxon>
        <taxon>Actinomycetota</taxon>
        <taxon>Actinomycetes</taxon>
        <taxon>Kitasatosporales</taxon>
        <taxon>Streptomycetaceae</taxon>
        <taxon>Streptomyces</taxon>
    </lineage>
</organism>